<organism evidence="1 2">
    <name type="scientific">Cuscuta campestris</name>
    <dbReference type="NCBI Taxonomy" id="132261"/>
    <lineage>
        <taxon>Eukaryota</taxon>
        <taxon>Viridiplantae</taxon>
        <taxon>Streptophyta</taxon>
        <taxon>Embryophyta</taxon>
        <taxon>Tracheophyta</taxon>
        <taxon>Spermatophyta</taxon>
        <taxon>Magnoliopsida</taxon>
        <taxon>eudicotyledons</taxon>
        <taxon>Gunneridae</taxon>
        <taxon>Pentapetalae</taxon>
        <taxon>asterids</taxon>
        <taxon>lamiids</taxon>
        <taxon>Solanales</taxon>
        <taxon>Convolvulaceae</taxon>
        <taxon>Cuscuteae</taxon>
        <taxon>Cuscuta</taxon>
        <taxon>Cuscuta subgen. Grammica</taxon>
        <taxon>Cuscuta sect. Cleistogrammica</taxon>
    </lineage>
</organism>
<evidence type="ECO:0000313" key="1">
    <source>
        <dbReference type="EMBL" id="VFQ76781.1"/>
    </source>
</evidence>
<keyword evidence="2" id="KW-1185">Reference proteome</keyword>
<dbReference type="AlphaFoldDB" id="A0A484LK48"/>
<dbReference type="OrthoDB" id="1305604at2759"/>
<accession>A0A484LK48</accession>
<name>A0A484LK48_9ASTE</name>
<proteinExistence type="predicted"/>
<sequence length="81" mass="9193">MGLQVLVLLRVDGTWDTHGIFTTKYNIVIEVPNDTMLSSLLDILKCAICIDWSQNGVRLSCIVESYPHLLSLPIMRKYITI</sequence>
<gene>
    <name evidence="1" type="ORF">CCAM_LOCUS18557</name>
</gene>
<evidence type="ECO:0000313" key="2">
    <source>
        <dbReference type="Proteomes" id="UP000595140"/>
    </source>
</evidence>
<dbReference type="EMBL" id="OOIL02001568">
    <property type="protein sequence ID" value="VFQ76781.1"/>
    <property type="molecule type" value="Genomic_DNA"/>
</dbReference>
<reference evidence="1 2" key="1">
    <citation type="submission" date="2018-04" db="EMBL/GenBank/DDBJ databases">
        <authorList>
            <person name="Vogel A."/>
        </authorList>
    </citation>
    <scope>NUCLEOTIDE SEQUENCE [LARGE SCALE GENOMIC DNA]</scope>
</reference>
<protein>
    <submittedName>
        <fullName evidence="1">Uncharacterized protein</fullName>
    </submittedName>
</protein>
<dbReference type="Proteomes" id="UP000595140">
    <property type="component" value="Unassembled WGS sequence"/>
</dbReference>